<dbReference type="NCBIfam" id="TIGR02191">
    <property type="entry name" value="RNaseIII"/>
    <property type="match status" value="1"/>
</dbReference>
<reference evidence="18 19" key="1">
    <citation type="submission" date="2019-10" db="EMBL/GenBank/DDBJ databases">
        <title>Alkalibaculum tamaniensis sp.nov., a new alkaliphilic acetogen, isolated on methoxylated aromatics from a mud volcano.</title>
        <authorList>
            <person name="Khomyakova M.A."/>
            <person name="Merkel A.Y."/>
            <person name="Bonch-Osmolovskaya E.A."/>
            <person name="Slobodkin A.I."/>
        </authorList>
    </citation>
    <scope>NUCLEOTIDE SEQUENCE [LARGE SCALE GENOMIC DNA]</scope>
    <source>
        <strain evidence="18 19">M08DMB</strain>
    </source>
</reference>
<keyword evidence="6 15" id="KW-0698">rRNA processing</keyword>
<evidence type="ECO:0000256" key="15">
    <source>
        <dbReference type="HAMAP-Rule" id="MF_00104"/>
    </source>
</evidence>
<dbReference type="SUPFAM" id="SSF54768">
    <property type="entry name" value="dsRNA-binding domain-like"/>
    <property type="match status" value="1"/>
</dbReference>
<evidence type="ECO:0000259" key="16">
    <source>
        <dbReference type="PROSITE" id="PS50137"/>
    </source>
</evidence>
<evidence type="ECO:0000256" key="13">
    <source>
        <dbReference type="ARBA" id="ARBA00022842"/>
    </source>
</evidence>
<dbReference type="Gene3D" id="3.30.160.20">
    <property type="match status" value="1"/>
</dbReference>
<keyword evidence="11 15" id="KW-0255">Endonuclease</keyword>
<feature type="binding site" evidence="15">
    <location>
        <position position="120"/>
    </location>
    <ligand>
        <name>Mg(2+)</name>
        <dbReference type="ChEBI" id="CHEBI:18420"/>
    </ligand>
</feature>
<dbReference type="CDD" id="cd10845">
    <property type="entry name" value="DSRM_RNAse_III_family"/>
    <property type="match status" value="1"/>
</dbReference>
<keyword evidence="5 15" id="KW-0963">Cytoplasm</keyword>
<dbReference type="FunFam" id="3.30.160.20:FF:000003">
    <property type="entry name" value="Ribonuclease 3"/>
    <property type="match status" value="1"/>
</dbReference>
<evidence type="ECO:0000256" key="7">
    <source>
        <dbReference type="ARBA" id="ARBA00022664"/>
    </source>
</evidence>
<dbReference type="GO" id="GO:0042802">
    <property type="term" value="F:identical protein binding"/>
    <property type="evidence" value="ECO:0007669"/>
    <property type="project" value="UniProtKB-ARBA"/>
</dbReference>
<comment type="caution">
    <text evidence="18">The sequence shown here is derived from an EMBL/GenBank/DDBJ whole genome shotgun (WGS) entry which is preliminary data.</text>
</comment>
<dbReference type="PROSITE" id="PS00517">
    <property type="entry name" value="RNASE_3_1"/>
    <property type="match status" value="1"/>
</dbReference>
<evidence type="ECO:0000313" key="19">
    <source>
        <dbReference type="Proteomes" id="UP000440004"/>
    </source>
</evidence>
<dbReference type="SMART" id="SM00358">
    <property type="entry name" value="DSRM"/>
    <property type="match status" value="1"/>
</dbReference>
<comment type="catalytic activity">
    <reaction evidence="1 15">
        <text>Endonucleolytic cleavage to 5'-phosphomonoester.</text>
        <dbReference type="EC" id="3.1.26.3"/>
    </reaction>
</comment>
<evidence type="ECO:0000256" key="2">
    <source>
        <dbReference type="ARBA" id="ARBA00004496"/>
    </source>
</evidence>
<dbReference type="PANTHER" id="PTHR11207">
    <property type="entry name" value="RIBONUCLEASE III"/>
    <property type="match status" value="1"/>
</dbReference>
<dbReference type="Proteomes" id="UP000440004">
    <property type="component" value="Unassembled WGS sequence"/>
</dbReference>
<feature type="binding site" evidence="15">
    <location>
        <position position="47"/>
    </location>
    <ligand>
        <name>Mg(2+)</name>
        <dbReference type="ChEBI" id="CHEBI:18420"/>
    </ligand>
</feature>
<feature type="active site" evidence="15">
    <location>
        <position position="51"/>
    </location>
</feature>
<keyword evidence="19" id="KW-1185">Reference proteome</keyword>
<dbReference type="GO" id="GO:0005737">
    <property type="term" value="C:cytoplasm"/>
    <property type="evidence" value="ECO:0007669"/>
    <property type="project" value="UniProtKB-SubCell"/>
</dbReference>
<comment type="cofactor">
    <cofactor evidence="15">
        <name>Mg(2+)</name>
        <dbReference type="ChEBI" id="CHEBI:18420"/>
    </cofactor>
</comment>
<evidence type="ECO:0000256" key="11">
    <source>
        <dbReference type="ARBA" id="ARBA00022759"/>
    </source>
</evidence>
<gene>
    <name evidence="15" type="primary">rnc</name>
    <name evidence="18" type="ORF">GC105_09645</name>
</gene>
<dbReference type="InterPro" id="IPR000999">
    <property type="entry name" value="RNase_III_dom"/>
</dbReference>
<keyword evidence="9 15" id="KW-0540">Nuclease</keyword>
<dbReference type="EC" id="3.1.26.3" evidence="15"/>
<dbReference type="FunFam" id="1.10.1520.10:FF:000001">
    <property type="entry name" value="Ribonuclease 3"/>
    <property type="match status" value="1"/>
</dbReference>
<comment type="subcellular location">
    <subcellularLocation>
        <location evidence="2 15">Cytoplasm</location>
    </subcellularLocation>
</comment>
<dbReference type="PANTHER" id="PTHR11207:SF0">
    <property type="entry name" value="RIBONUCLEASE 3"/>
    <property type="match status" value="1"/>
</dbReference>
<proteinExistence type="inferred from homology"/>
<protein>
    <recommendedName>
        <fullName evidence="15">Ribonuclease 3</fullName>
        <ecNumber evidence="15">3.1.26.3</ecNumber>
    </recommendedName>
    <alternativeName>
        <fullName evidence="15">Ribonuclease III</fullName>
        <shortName evidence="15">RNase III</shortName>
    </alternativeName>
</protein>
<evidence type="ECO:0000256" key="6">
    <source>
        <dbReference type="ARBA" id="ARBA00022552"/>
    </source>
</evidence>
<dbReference type="GO" id="GO:0006397">
    <property type="term" value="P:mRNA processing"/>
    <property type="evidence" value="ECO:0007669"/>
    <property type="project" value="UniProtKB-UniRule"/>
</dbReference>
<evidence type="ECO:0000256" key="8">
    <source>
        <dbReference type="ARBA" id="ARBA00022694"/>
    </source>
</evidence>
<evidence type="ECO:0000256" key="12">
    <source>
        <dbReference type="ARBA" id="ARBA00022801"/>
    </source>
</evidence>
<keyword evidence="15" id="KW-0699">rRNA-binding</keyword>
<evidence type="ECO:0000259" key="17">
    <source>
        <dbReference type="PROSITE" id="PS50142"/>
    </source>
</evidence>
<name>A0A6A7KAI7_9FIRM</name>
<dbReference type="AlphaFoldDB" id="A0A6A7KAI7"/>
<dbReference type="GO" id="GO:0010468">
    <property type="term" value="P:regulation of gene expression"/>
    <property type="evidence" value="ECO:0007669"/>
    <property type="project" value="TreeGrafter"/>
</dbReference>
<dbReference type="InterPro" id="IPR011907">
    <property type="entry name" value="RNase_III"/>
</dbReference>
<dbReference type="InterPro" id="IPR014720">
    <property type="entry name" value="dsRBD_dom"/>
</dbReference>
<dbReference type="HAMAP" id="MF_00104">
    <property type="entry name" value="RNase_III"/>
    <property type="match status" value="1"/>
</dbReference>
<dbReference type="CDD" id="cd00593">
    <property type="entry name" value="RIBOc"/>
    <property type="match status" value="1"/>
</dbReference>
<comment type="function">
    <text evidence="15">Digests double-stranded RNA. Involved in the processing of primary rRNA transcript to yield the immediate precursors to the large and small rRNAs (23S and 16S). Processes some mRNAs, and tRNAs when they are encoded in the rRNA operon. Processes pre-crRNA and tracrRNA of type II CRISPR loci if present in the organism.</text>
</comment>
<keyword evidence="8 15" id="KW-0819">tRNA processing</keyword>
<feature type="domain" description="RNase III" evidence="17">
    <location>
        <begin position="7"/>
        <end position="134"/>
    </location>
</feature>
<comment type="similarity">
    <text evidence="3">Belongs to the ribonuclease III family.</text>
</comment>
<dbReference type="GO" id="GO:0006364">
    <property type="term" value="P:rRNA processing"/>
    <property type="evidence" value="ECO:0007669"/>
    <property type="project" value="UniProtKB-UniRule"/>
</dbReference>
<feature type="active site" evidence="15">
    <location>
        <position position="123"/>
    </location>
</feature>
<dbReference type="EMBL" id="WHNX01000013">
    <property type="protein sequence ID" value="MPW26053.1"/>
    <property type="molecule type" value="Genomic_DNA"/>
</dbReference>
<accession>A0A6A7KAI7</accession>
<dbReference type="Pfam" id="PF00035">
    <property type="entry name" value="dsrm"/>
    <property type="match status" value="1"/>
</dbReference>
<dbReference type="GO" id="GO:0008033">
    <property type="term" value="P:tRNA processing"/>
    <property type="evidence" value="ECO:0007669"/>
    <property type="project" value="UniProtKB-KW"/>
</dbReference>
<evidence type="ECO:0000256" key="4">
    <source>
        <dbReference type="ARBA" id="ARBA00011738"/>
    </source>
</evidence>
<keyword evidence="7 15" id="KW-0507">mRNA processing</keyword>
<dbReference type="GO" id="GO:0046872">
    <property type="term" value="F:metal ion binding"/>
    <property type="evidence" value="ECO:0007669"/>
    <property type="project" value="UniProtKB-KW"/>
</dbReference>
<feature type="domain" description="DRBM" evidence="16">
    <location>
        <begin position="161"/>
        <end position="230"/>
    </location>
</feature>
<evidence type="ECO:0000256" key="3">
    <source>
        <dbReference type="ARBA" id="ARBA00010183"/>
    </source>
</evidence>
<dbReference type="InterPro" id="IPR036389">
    <property type="entry name" value="RNase_III_sf"/>
</dbReference>
<dbReference type="GO" id="GO:0019843">
    <property type="term" value="F:rRNA binding"/>
    <property type="evidence" value="ECO:0007669"/>
    <property type="project" value="UniProtKB-KW"/>
</dbReference>
<keyword evidence="10 15" id="KW-0479">Metal-binding</keyword>
<sequence>MEEKMNFNNIETVLNYKFNNPAILKNALTHSSFVNEKSKMLNNERLEFLGDAVLELVVSSYLYKNHAYSSEGELTKLRAKIVCTESLAMVSNVLNLGSYILLGKGEENTGGRNRKSILANSFEAIIGAIYIDSSIEQAEKFILSKMDQNMKDAIKGRLIFDYKTKIQELIQQNSSNIIEYTVESEQGPEHDKLFNINLHLNGEIIGTGCGSSKKEAEQRAAYNGLIFLGEING</sequence>
<dbReference type="GO" id="GO:0003725">
    <property type="term" value="F:double-stranded RNA binding"/>
    <property type="evidence" value="ECO:0007669"/>
    <property type="project" value="TreeGrafter"/>
</dbReference>
<keyword evidence="13 15" id="KW-0460">Magnesium</keyword>
<evidence type="ECO:0000256" key="10">
    <source>
        <dbReference type="ARBA" id="ARBA00022723"/>
    </source>
</evidence>
<evidence type="ECO:0000256" key="9">
    <source>
        <dbReference type="ARBA" id="ARBA00022722"/>
    </source>
</evidence>
<dbReference type="PROSITE" id="PS50137">
    <property type="entry name" value="DS_RBD"/>
    <property type="match status" value="1"/>
</dbReference>
<dbReference type="Gene3D" id="1.10.1520.10">
    <property type="entry name" value="Ribonuclease III domain"/>
    <property type="match status" value="1"/>
</dbReference>
<evidence type="ECO:0000256" key="1">
    <source>
        <dbReference type="ARBA" id="ARBA00000109"/>
    </source>
</evidence>
<dbReference type="PROSITE" id="PS50142">
    <property type="entry name" value="RNASE_3_2"/>
    <property type="match status" value="1"/>
</dbReference>
<keyword evidence="14 15" id="KW-0694">RNA-binding</keyword>
<comment type="subunit">
    <text evidence="4 15">Homodimer.</text>
</comment>
<organism evidence="18 19">
    <name type="scientific">Alkalibaculum sporogenes</name>
    <dbReference type="NCBI Taxonomy" id="2655001"/>
    <lineage>
        <taxon>Bacteria</taxon>
        <taxon>Bacillati</taxon>
        <taxon>Bacillota</taxon>
        <taxon>Clostridia</taxon>
        <taxon>Eubacteriales</taxon>
        <taxon>Eubacteriaceae</taxon>
        <taxon>Alkalibaculum</taxon>
    </lineage>
</organism>
<evidence type="ECO:0000313" key="18">
    <source>
        <dbReference type="EMBL" id="MPW26053.1"/>
    </source>
</evidence>
<feature type="binding site" evidence="15">
    <location>
        <position position="123"/>
    </location>
    <ligand>
        <name>Mg(2+)</name>
        <dbReference type="ChEBI" id="CHEBI:18420"/>
    </ligand>
</feature>
<keyword evidence="12 15" id="KW-0378">Hydrolase</keyword>
<dbReference type="SUPFAM" id="SSF69065">
    <property type="entry name" value="RNase III domain-like"/>
    <property type="match status" value="1"/>
</dbReference>
<evidence type="ECO:0000256" key="5">
    <source>
        <dbReference type="ARBA" id="ARBA00022490"/>
    </source>
</evidence>
<evidence type="ECO:0000256" key="14">
    <source>
        <dbReference type="ARBA" id="ARBA00022884"/>
    </source>
</evidence>
<dbReference type="SMART" id="SM00535">
    <property type="entry name" value="RIBOc"/>
    <property type="match status" value="1"/>
</dbReference>
<dbReference type="GO" id="GO:0004525">
    <property type="term" value="F:ribonuclease III activity"/>
    <property type="evidence" value="ECO:0007669"/>
    <property type="project" value="UniProtKB-UniRule"/>
</dbReference>
<dbReference type="Pfam" id="PF14622">
    <property type="entry name" value="Ribonucleas_3_3"/>
    <property type="match status" value="1"/>
</dbReference>